<dbReference type="Pfam" id="PF02434">
    <property type="entry name" value="Fringe"/>
    <property type="match status" value="1"/>
</dbReference>
<evidence type="ECO:0000256" key="2">
    <source>
        <dbReference type="ARBA" id="ARBA00004922"/>
    </source>
</evidence>
<dbReference type="VEuPathDB" id="TrichDB:TVAGG3_0560220"/>
<reference evidence="13" key="2">
    <citation type="journal article" date="2007" name="Science">
        <title>Draft genome sequence of the sexually transmitted pathogen Trichomonas vaginalis.</title>
        <authorList>
            <person name="Carlton J.M."/>
            <person name="Hirt R.P."/>
            <person name="Silva J.C."/>
            <person name="Delcher A.L."/>
            <person name="Schatz M."/>
            <person name="Zhao Q."/>
            <person name="Wortman J.R."/>
            <person name="Bidwell S.L."/>
            <person name="Alsmark U.C.M."/>
            <person name="Besteiro S."/>
            <person name="Sicheritz-Ponten T."/>
            <person name="Noel C.J."/>
            <person name="Dacks J.B."/>
            <person name="Foster P.G."/>
            <person name="Simillion C."/>
            <person name="Van de Peer Y."/>
            <person name="Miranda-Saavedra D."/>
            <person name="Barton G.J."/>
            <person name="Westrop G.D."/>
            <person name="Mueller S."/>
            <person name="Dessi D."/>
            <person name="Fiori P.L."/>
            <person name="Ren Q."/>
            <person name="Paulsen I."/>
            <person name="Zhang H."/>
            <person name="Bastida-Corcuera F.D."/>
            <person name="Simoes-Barbosa A."/>
            <person name="Brown M.T."/>
            <person name="Hayes R.D."/>
            <person name="Mukherjee M."/>
            <person name="Okumura C.Y."/>
            <person name="Schneider R."/>
            <person name="Smith A.J."/>
            <person name="Vanacova S."/>
            <person name="Villalvazo M."/>
            <person name="Haas B.J."/>
            <person name="Pertea M."/>
            <person name="Feldblyum T.V."/>
            <person name="Utterback T.R."/>
            <person name="Shu C.L."/>
            <person name="Osoegawa K."/>
            <person name="de Jong P.J."/>
            <person name="Hrdy I."/>
            <person name="Horvathova L."/>
            <person name="Zubacova Z."/>
            <person name="Dolezal P."/>
            <person name="Malik S.B."/>
            <person name="Logsdon J.M. Jr."/>
            <person name="Henze K."/>
            <person name="Gupta A."/>
            <person name="Wang C.C."/>
            <person name="Dunne R.L."/>
            <person name="Upcroft J.A."/>
            <person name="Upcroft P."/>
            <person name="White O."/>
            <person name="Salzberg S.L."/>
            <person name="Tang P."/>
            <person name="Chiu C.-H."/>
            <person name="Lee Y.-S."/>
            <person name="Embley T.M."/>
            <person name="Coombs G.H."/>
            <person name="Mottram J.C."/>
            <person name="Tachezy J."/>
            <person name="Fraser-Liggett C.M."/>
            <person name="Johnson P.J."/>
        </authorList>
    </citation>
    <scope>NUCLEOTIDE SEQUENCE [LARGE SCALE GENOMIC DNA]</scope>
    <source>
        <strain evidence="13">G3</strain>
    </source>
</reference>
<dbReference type="InParanoid" id="A2DKT3"/>
<dbReference type="AlphaFoldDB" id="A2DKT3"/>
<evidence type="ECO:0000256" key="8">
    <source>
        <dbReference type="ARBA" id="ARBA00022741"/>
    </source>
</evidence>
<keyword evidence="7" id="KW-0812">Transmembrane</keyword>
<dbReference type="KEGG" id="tva:5464585"/>
<comment type="subcellular location">
    <subcellularLocation>
        <location evidence="1">Membrane</location>
        <topology evidence="1">Single-pass type II membrane protein</topology>
    </subcellularLocation>
</comment>
<organism evidence="13 14">
    <name type="scientific">Trichomonas vaginalis (strain ATCC PRA-98 / G3)</name>
    <dbReference type="NCBI Taxonomy" id="412133"/>
    <lineage>
        <taxon>Eukaryota</taxon>
        <taxon>Metamonada</taxon>
        <taxon>Parabasalia</taxon>
        <taxon>Trichomonadida</taxon>
        <taxon>Trichomonadidae</taxon>
        <taxon>Trichomonas</taxon>
    </lineage>
</organism>
<evidence type="ECO:0000256" key="9">
    <source>
        <dbReference type="ARBA" id="ARBA00022968"/>
    </source>
</evidence>
<dbReference type="Gene3D" id="3.90.550.50">
    <property type="match status" value="1"/>
</dbReference>
<keyword evidence="6" id="KW-0808">Transferase</keyword>
<evidence type="ECO:0000256" key="3">
    <source>
        <dbReference type="ARBA" id="ARBA00006462"/>
    </source>
</evidence>
<keyword evidence="8" id="KW-0547">Nucleotide-binding</keyword>
<evidence type="ECO:0000256" key="1">
    <source>
        <dbReference type="ARBA" id="ARBA00004606"/>
    </source>
</evidence>
<dbReference type="GO" id="GO:0016020">
    <property type="term" value="C:membrane"/>
    <property type="evidence" value="ECO:0007669"/>
    <property type="project" value="UniProtKB-SubCell"/>
</dbReference>
<dbReference type="VEuPathDB" id="TrichDB:TVAG_247450"/>
<accession>A2DKT3</accession>
<feature type="domain" description="Fringe-like glycosyltransferase" evidence="12">
    <location>
        <begin position="6"/>
        <end position="92"/>
    </location>
</feature>
<dbReference type="GO" id="GO:0016263">
    <property type="term" value="F:glycoprotein-N-acetylgalactosamine 3-beta-galactosyltransferase activity"/>
    <property type="evidence" value="ECO:0007669"/>
    <property type="project" value="UniProtKB-EC"/>
</dbReference>
<gene>
    <name evidence="13" type="ORF">TVAG_247450</name>
</gene>
<evidence type="ECO:0000256" key="6">
    <source>
        <dbReference type="ARBA" id="ARBA00022679"/>
    </source>
</evidence>
<comment type="pathway">
    <text evidence="2">Protein modification; protein glycosylation.</text>
</comment>
<keyword evidence="11" id="KW-0472">Membrane</keyword>
<evidence type="ECO:0000256" key="5">
    <source>
        <dbReference type="ARBA" id="ARBA00022676"/>
    </source>
</evidence>
<keyword evidence="14" id="KW-1185">Reference proteome</keyword>
<dbReference type="PANTHER" id="PTHR23033:SF47">
    <property type="entry name" value="APPLE DOMAIN-CONTAINING PROTEIN-RELATED"/>
    <property type="match status" value="1"/>
</dbReference>
<dbReference type="EMBL" id="DS113212">
    <property type="protein sequence ID" value="EAY19066.1"/>
    <property type="molecule type" value="Genomic_DNA"/>
</dbReference>
<dbReference type="OrthoDB" id="414175at2759"/>
<dbReference type="GO" id="GO:0000166">
    <property type="term" value="F:nucleotide binding"/>
    <property type="evidence" value="ECO:0007669"/>
    <property type="project" value="UniProtKB-KW"/>
</dbReference>
<reference evidence="13" key="1">
    <citation type="submission" date="2006-10" db="EMBL/GenBank/DDBJ databases">
        <authorList>
            <person name="Amadeo P."/>
            <person name="Zhao Q."/>
            <person name="Wortman J."/>
            <person name="Fraser-Liggett C."/>
            <person name="Carlton J."/>
        </authorList>
    </citation>
    <scope>NUCLEOTIDE SEQUENCE</scope>
    <source>
        <strain evidence="13">G3</strain>
    </source>
</reference>
<dbReference type="RefSeq" id="XP_001580052.1">
    <property type="nucleotide sequence ID" value="XM_001580002.1"/>
</dbReference>
<name>A2DKT3_TRIV3</name>
<evidence type="ECO:0000313" key="14">
    <source>
        <dbReference type="Proteomes" id="UP000001542"/>
    </source>
</evidence>
<keyword evidence="5" id="KW-0328">Glycosyltransferase</keyword>
<dbReference type="EC" id="2.4.1.122" evidence="4"/>
<keyword evidence="10" id="KW-1133">Transmembrane helix</keyword>
<dbReference type="Proteomes" id="UP000001542">
    <property type="component" value="Unassembled WGS sequence"/>
</dbReference>
<evidence type="ECO:0000313" key="13">
    <source>
        <dbReference type="EMBL" id="EAY19066.1"/>
    </source>
</evidence>
<evidence type="ECO:0000256" key="7">
    <source>
        <dbReference type="ARBA" id="ARBA00022692"/>
    </source>
</evidence>
<keyword evidence="9" id="KW-0735">Signal-anchor</keyword>
<dbReference type="InterPro" id="IPR003378">
    <property type="entry name" value="Fringe-like_glycosylTrfase"/>
</dbReference>
<evidence type="ECO:0000256" key="10">
    <source>
        <dbReference type="ARBA" id="ARBA00022989"/>
    </source>
</evidence>
<evidence type="ECO:0000259" key="12">
    <source>
        <dbReference type="Pfam" id="PF02434"/>
    </source>
</evidence>
<evidence type="ECO:0000256" key="4">
    <source>
        <dbReference type="ARBA" id="ARBA00012557"/>
    </source>
</evidence>
<proteinExistence type="inferred from homology"/>
<sequence>MEMFYRMNTSKKWYFFCDDDSYPVMRNLYRVLTEYDPNEKKVLGHFYCSWSKVVYGVEDEDKCLLFAQGGAGVAISNAYFKVIAPYLTGCNNNFTDRNYAGSMRFAKCSEDHVGKDWDDGYIISRRNEEFFSCDPVTEINFGEVNLPPVNFHFMPPKKLVQCHYGIRSDWIRATDNQSVFVDWTNISGKAYSMFYGPSNLEYYYRFGWTISVSMIGGVVGAASSPLVPQFADWKKDKPIGFIQNFSDTATVEIICDDSVPDLDVEFVDSTNRDMLYFTMKMKCPPVEEYKW</sequence>
<dbReference type="InterPro" id="IPR026050">
    <property type="entry name" value="C1GALT1/C1GALT1_chp1"/>
</dbReference>
<evidence type="ECO:0000256" key="11">
    <source>
        <dbReference type="ARBA" id="ARBA00023136"/>
    </source>
</evidence>
<comment type="similarity">
    <text evidence="3">Belongs to the glycosyltransferase 31 family. Beta3-Gal-T subfamily.</text>
</comment>
<dbReference type="PANTHER" id="PTHR23033">
    <property type="entry name" value="BETA1,3-GALACTOSYLTRANSFERASE"/>
    <property type="match status" value="1"/>
</dbReference>
<protein>
    <recommendedName>
        <fullName evidence="4">N-acetylgalactosaminide beta-1,3-galactosyltransferase</fullName>
        <ecNumber evidence="4">2.4.1.122</ecNumber>
    </recommendedName>
</protein>